<dbReference type="InterPro" id="IPR012347">
    <property type="entry name" value="Ferritin-like"/>
</dbReference>
<evidence type="ECO:0000256" key="2">
    <source>
        <dbReference type="SAM" id="SignalP"/>
    </source>
</evidence>
<gene>
    <name evidence="4" type="ORF">J7I42_20445</name>
</gene>
<feature type="chain" id="PRO_5047093914" evidence="2">
    <location>
        <begin position="20"/>
        <end position="207"/>
    </location>
</feature>
<accession>A0ABS3YXM2</accession>
<dbReference type="PANTHER" id="PTHR38593">
    <property type="entry name" value="BLR2558 PROTEIN"/>
    <property type="match status" value="1"/>
</dbReference>
<proteinExistence type="predicted"/>
<dbReference type="Proteomes" id="UP000677244">
    <property type="component" value="Unassembled WGS sequence"/>
</dbReference>
<feature type="domain" description="DUF4142" evidence="3">
    <location>
        <begin position="67"/>
        <end position="202"/>
    </location>
</feature>
<feature type="region of interest" description="Disordered" evidence="1">
    <location>
        <begin position="23"/>
        <end position="61"/>
    </location>
</feature>
<dbReference type="EMBL" id="JAGHKO010000004">
    <property type="protein sequence ID" value="MBO9202670.1"/>
    <property type="molecule type" value="Genomic_DNA"/>
</dbReference>
<evidence type="ECO:0000259" key="3">
    <source>
        <dbReference type="Pfam" id="PF13628"/>
    </source>
</evidence>
<keyword evidence="2" id="KW-0732">Signal</keyword>
<evidence type="ECO:0000313" key="4">
    <source>
        <dbReference type="EMBL" id="MBO9202670.1"/>
    </source>
</evidence>
<evidence type="ECO:0000256" key="1">
    <source>
        <dbReference type="SAM" id="MobiDB-lite"/>
    </source>
</evidence>
<dbReference type="InterPro" id="IPR025419">
    <property type="entry name" value="DUF4142"/>
</dbReference>
<organism evidence="4 5">
    <name type="scientific">Niastella soli</name>
    <dbReference type="NCBI Taxonomy" id="2821487"/>
    <lineage>
        <taxon>Bacteria</taxon>
        <taxon>Pseudomonadati</taxon>
        <taxon>Bacteroidota</taxon>
        <taxon>Chitinophagia</taxon>
        <taxon>Chitinophagales</taxon>
        <taxon>Chitinophagaceae</taxon>
        <taxon>Niastella</taxon>
    </lineage>
</organism>
<dbReference type="Gene3D" id="1.20.1260.10">
    <property type="match status" value="1"/>
</dbReference>
<dbReference type="PROSITE" id="PS51257">
    <property type="entry name" value="PROKAR_LIPOPROTEIN"/>
    <property type="match status" value="1"/>
</dbReference>
<evidence type="ECO:0000313" key="5">
    <source>
        <dbReference type="Proteomes" id="UP000677244"/>
    </source>
</evidence>
<protein>
    <submittedName>
        <fullName evidence="4">DUF4142 domain-containing protein</fullName>
    </submittedName>
</protein>
<keyword evidence="5" id="KW-1185">Reference proteome</keyword>
<dbReference type="RefSeq" id="WP_209140710.1">
    <property type="nucleotide sequence ID" value="NZ_JAGHKO010000004.1"/>
</dbReference>
<feature type="signal peptide" evidence="2">
    <location>
        <begin position="1"/>
        <end position="19"/>
    </location>
</feature>
<sequence length="207" mass="22633">MKKSIVYSFTVCAMVSLFACQGPSSNNGTKTDSTGINEAPPNNSDVNRDVNNMPDSSKMAQTTVDDKTHTFMNDAAVGGMTEVAVSKLANDRAFNPRVKHFAEMMVHDHGATNDELKSIARGKNVNLPAELGGKNEDHVKDLSSKQGADFDKAYMKMMVSDHKDVIDAFEKVAKDGTDPDIKTFASQKLPTLRMHLDSAQAIYKMLK</sequence>
<name>A0ABS3YXM2_9BACT</name>
<comment type="caution">
    <text evidence="4">The sequence shown here is derived from an EMBL/GenBank/DDBJ whole genome shotgun (WGS) entry which is preliminary data.</text>
</comment>
<reference evidence="4 5" key="1">
    <citation type="submission" date="2021-03" db="EMBL/GenBank/DDBJ databases">
        <title>Assistant Professor.</title>
        <authorList>
            <person name="Huq M.A."/>
        </authorList>
    </citation>
    <scope>NUCLEOTIDE SEQUENCE [LARGE SCALE GENOMIC DNA]</scope>
    <source>
        <strain evidence="4 5">MAH-29</strain>
    </source>
</reference>
<dbReference type="Pfam" id="PF13628">
    <property type="entry name" value="DUF4142"/>
    <property type="match status" value="1"/>
</dbReference>
<dbReference type="PANTHER" id="PTHR38593:SF1">
    <property type="entry name" value="BLR2558 PROTEIN"/>
    <property type="match status" value="1"/>
</dbReference>